<dbReference type="Proteomes" id="UP001191019">
    <property type="component" value="Unassembled WGS sequence"/>
</dbReference>
<reference evidence="1 2" key="1">
    <citation type="journal article" date="2018" name="bioRxiv">
        <title>Evidence of independent acquisition and adaption of ultra-small bacteria to human hosts across the highly diverse yet reduced genomes of the phylum Saccharibacteria.</title>
        <authorList>
            <person name="McLean J.S."/>
            <person name="Bor B."/>
            <person name="To T.T."/>
            <person name="Liu Q."/>
            <person name="Kearns K.A."/>
            <person name="Solden L.M."/>
            <person name="Wrighton K.C."/>
            <person name="He X."/>
            <person name="Shi W."/>
        </authorList>
    </citation>
    <scope>NUCLEOTIDE SEQUENCE [LARGE SCALE GENOMIC DNA]</scope>
    <source>
        <strain evidence="1 2">TM7_G3_2_Rum_HOT_351B</strain>
    </source>
</reference>
<keyword evidence="2" id="KW-1185">Reference proteome</keyword>
<evidence type="ECO:0000313" key="2">
    <source>
        <dbReference type="Proteomes" id="UP001191019"/>
    </source>
</evidence>
<reference evidence="1 2" key="2">
    <citation type="journal article" date="2020" name="Cell Rep.">
        <title>Acquisition and Adaptation of Ultra-small Parasitic Reduced Genome Bacteria to Mammalian Hosts.</title>
        <authorList>
            <person name="McLean J.S."/>
            <person name="Bor B."/>
            <person name="Kerns K.A."/>
            <person name="Liu Q."/>
            <person name="To T.T."/>
            <person name="Solden L."/>
            <person name="Hendrickson E.L."/>
            <person name="Wrighton K."/>
            <person name="Shi W."/>
            <person name="He X."/>
        </authorList>
    </citation>
    <scope>NUCLEOTIDE SEQUENCE [LARGE SCALE GENOMIC DNA]</scope>
    <source>
        <strain evidence="1 2">TM7_G3_2_Rum_HOT_351B</strain>
    </source>
</reference>
<gene>
    <name evidence="1" type="ORF">G3RUM_00627</name>
</gene>
<accession>A0ABY0FL77</accession>
<evidence type="ECO:0000313" key="1">
    <source>
        <dbReference type="EMBL" id="RYC74472.1"/>
    </source>
</evidence>
<dbReference type="EMBL" id="PRLM01000006">
    <property type="protein sequence ID" value="RYC74472.1"/>
    <property type="molecule type" value="Genomic_DNA"/>
</dbReference>
<name>A0ABY0FL77_9BACT</name>
<protein>
    <submittedName>
        <fullName evidence="1">Uncharacterized protein</fullName>
    </submittedName>
</protein>
<comment type="caution">
    <text evidence="1">The sequence shown here is derived from an EMBL/GenBank/DDBJ whole genome shotgun (WGS) entry which is preliminary data.</text>
</comment>
<dbReference type="RefSeq" id="WP_129735282.1">
    <property type="nucleotide sequence ID" value="NZ_PRLM01000006.1"/>
</dbReference>
<proteinExistence type="predicted"/>
<organism evidence="1 2">
    <name type="scientific">Candidatus Nanosyncoccus alces</name>
    <dbReference type="NCBI Taxonomy" id="2171997"/>
    <lineage>
        <taxon>Bacteria</taxon>
        <taxon>Candidatus Saccharimonadota</taxon>
        <taxon>Candidatus Nanosyncoccalia</taxon>
        <taxon>Candidatus Nanosyncoccales</taxon>
        <taxon>Candidatus Nanosyncoccaceae</taxon>
        <taxon>Candidatus Nanosyncoccus</taxon>
    </lineage>
</organism>
<sequence>MSFKKLLEKPSIAIKNPFYRKPKTYTNKLSLDDLINAESELGRTLFGPVPVGHRREFFASKKNVWIWHESWTNQLGELQEMTIRYEVRPTGVYKKPLGGAYKKIEGTELNNFRQAAHGYLNLVKTKLYC</sequence>